<evidence type="ECO:0000256" key="3">
    <source>
        <dbReference type="ARBA" id="ARBA00022723"/>
    </source>
</evidence>
<dbReference type="InterPro" id="IPR050577">
    <property type="entry name" value="MAPR/NEUFC/NENF-like"/>
</dbReference>
<gene>
    <name evidence="9" type="ORF">RIMI_LOCUS22787975</name>
</gene>
<evidence type="ECO:0000256" key="1">
    <source>
        <dbReference type="ARBA" id="ARBA00004240"/>
    </source>
</evidence>
<protein>
    <recommendedName>
        <fullName evidence="8">Cytochrome b5 heme-binding domain-containing protein</fullName>
    </recommendedName>
</protein>
<comment type="caution">
    <text evidence="9">The sequence shown here is derived from an EMBL/GenBank/DDBJ whole genome shotgun (WGS) entry which is preliminary data.</text>
</comment>
<evidence type="ECO:0000256" key="5">
    <source>
        <dbReference type="ARBA" id="ARBA00023004"/>
    </source>
</evidence>
<proteinExistence type="inferred from homology"/>
<dbReference type="Gene3D" id="3.10.120.10">
    <property type="entry name" value="Cytochrome b5-like heme/steroid binding domain"/>
    <property type="match status" value="1"/>
</dbReference>
<evidence type="ECO:0000256" key="7">
    <source>
        <dbReference type="SAM" id="MobiDB-lite"/>
    </source>
</evidence>
<evidence type="ECO:0000313" key="10">
    <source>
        <dbReference type="Proteomes" id="UP001176940"/>
    </source>
</evidence>
<evidence type="ECO:0000256" key="2">
    <source>
        <dbReference type="ARBA" id="ARBA00022617"/>
    </source>
</evidence>
<reference evidence="9" key="1">
    <citation type="submission" date="2023-07" db="EMBL/GenBank/DDBJ databases">
        <authorList>
            <person name="Stuckert A."/>
        </authorList>
    </citation>
    <scope>NUCLEOTIDE SEQUENCE</scope>
</reference>
<organism evidence="9 10">
    <name type="scientific">Ranitomeya imitator</name>
    <name type="common">mimic poison frog</name>
    <dbReference type="NCBI Taxonomy" id="111125"/>
    <lineage>
        <taxon>Eukaryota</taxon>
        <taxon>Metazoa</taxon>
        <taxon>Chordata</taxon>
        <taxon>Craniata</taxon>
        <taxon>Vertebrata</taxon>
        <taxon>Euteleostomi</taxon>
        <taxon>Amphibia</taxon>
        <taxon>Batrachia</taxon>
        <taxon>Anura</taxon>
        <taxon>Neobatrachia</taxon>
        <taxon>Hyloidea</taxon>
        <taxon>Dendrobatidae</taxon>
        <taxon>Dendrobatinae</taxon>
        <taxon>Ranitomeya</taxon>
    </lineage>
</organism>
<keyword evidence="10" id="KW-1185">Reference proteome</keyword>
<dbReference type="EMBL" id="CAUEEQ010078913">
    <property type="protein sequence ID" value="CAJ0968085.1"/>
    <property type="molecule type" value="Genomic_DNA"/>
</dbReference>
<dbReference type="InterPro" id="IPR036400">
    <property type="entry name" value="Cyt_B5-like_heme/steroid_sf"/>
</dbReference>
<evidence type="ECO:0000256" key="4">
    <source>
        <dbReference type="ARBA" id="ARBA00022824"/>
    </source>
</evidence>
<feature type="domain" description="Cytochrome b5 heme-binding" evidence="8">
    <location>
        <begin position="195"/>
        <end position="292"/>
    </location>
</feature>
<accession>A0ABN9MMT5</accession>
<keyword evidence="5" id="KW-0408">Iron</keyword>
<dbReference type="SMART" id="SM01117">
    <property type="entry name" value="Cyt-b5"/>
    <property type="match status" value="1"/>
</dbReference>
<name>A0ABN9MMT5_9NEOB</name>
<comment type="subcellular location">
    <subcellularLocation>
        <location evidence="1">Endoplasmic reticulum</location>
    </subcellularLocation>
</comment>
<keyword evidence="2" id="KW-0349">Heme</keyword>
<dbReference type="InterPro" id="IPR001199">
    <property type="entry name" value="Cyt_B5-like_heme/steroid-bd"/>
</dbReference>
<comment type="similarity">
    <text evidence="6">Belongs to the cytochrome b5 family. MAPR subfamily.</text>
</comment>
<dbReference type="PANTHER" id="PTHR10281:SF72">
    <property type="entry name" value="NEUDESIN"/>
    <property type="match status" value="1"/>
</dbReference>
<dbReference type="SUPFAM" id="SSF55856">
    <property type="entry name" value="Cytochrome b5-like heme/steroid binding domain"/>
    <property type="match status" value="1"/>
</dbReference>
<dbReference type="PANTHER" id="PTHR10281">
    <property type="entry name" value="MEMBRANE-ASSOCIATED PROGESTERONE RECEPTOR COMPONENT-RELATED"/>
    <property type="match status" value="1"/>
</dbReference>
<dbReference type="Proteomes" id="UP001176940">
    <property type="component" value="Unassembled WGS sequence"/>
</dbReference>
<sequence>MSSSSGSSFCLSFTGRTRSAVSGFDFSPELSVAQFNGVAVDSTVLRASGLSAQMGHCIVQAGKPSSSFRIYYRTWTRWSQTSAFLPFSRWFSSFHLNEDIVIPFLLSSSDSGVIVEQAGSRQGSYVHTLRIGEQNFPHKIRISWQKPQEVVLNMSPCSRAVCHSVLFLGAVVLCCANGDPDGRGTSPPRKPVRLFTDEDLARYNGEQEDQPIYMAVKGAIFDVSAGKEFYGKGAPYNALAGKDSTRAVAKMSLEPEDLIADTTGLTGEQLKSLDDIFESVYKKKYPIVGYTAQRILNKDGSPDSSFKPEDQPHFKIKDEF</sequence>
<keyword evidence="4" id="KW-0256">Endoplasmic reticulum</keyword>
<evidence type="ECO:0000259" key="8">
    <source>
        <dbReference type="SMART" id="SM01117"/>
    </source>
</evidence>
<keyword evidence="3" id="KW-0479">Metal-binding</keyword>
<dbReference type="Pfam" id="PF00173">
    <property type="entry name" value="Cyt-b5"/>
    <property type="match status" value="1"/>
</dbReference>
<evidence type="ECO:0000256" key="6">
    <source>
        <dbReference type="ARBA" id="ARBA00038357"/>
    </source>
</evidence>
<feature type="region of interest" description="Disordered" evidence="7">
    <location>
        <begin position="297"/>
        <end position="320"/>
    </location>
</feature>
<evidence type="ECO:0000313" key="9">
    <source>
        <dbReference type="EMBL" id="CAJ0968085.1"/>
    </source>
</evidence>